<name>A0A069NEF5_9BURK</name>
<dbReference type="EMBL" id="JFHE01000051">
    <property type="protein sequence ID" value="KDR26690.1"/>
    <property type="molecule type" value="Genomic_DNA"/>
</dbReference>
<gene>
    <name evidence="1" type="ORF">BG57_25915</name>
</gene>
<sequence>MRCHDGVGHDLPQTDFEPRLNIRDCAPFQAAVCMPNMRANAYPRLHSEIRYANYIAFEDYLFHGLMQCRLRCVLAIRCG</sequence>
<accession>A0A069NEF5</accession>
<evidence type="ECO:0000313" key="2">
    <source>
        <dbReference type="Proteomes" id="UP000027439"/>
    </source>
</evidence>
<protein>
    <submittedName>
        <fullName evidence="1">Uncharacterized protein</fullName>
    </submittedName>
</protein>
<dbReference type="eggNOG" id="ENOG5030ZFQ">
    <property type="taxonomic scope" value="Bacteria"/>
</dbReference>
<comment type="caution">
    <text evidence="1">The sequence shown here is derived from an EMBL/GenBank/DDBJ whole genome shotgun (WGS) entry which is preliminary data.</text>
</comment>
<proteinExistence type="predicted"/>
<organism evidence="1 2">
    <name type="scientific">Caballeronia grimmiae</name>
    <dbReference type="NCBI Taxonomy" id="1071679"/>
    <lineage>
        <taxon>Bacteria</taxon>
        <taxon>Pseudomonadati</taxon>
        <taxon>Pseudomonadota</taxon>
        <taxon>Betaproteobacteria</taxon>
        <taxon>Burkholderiales</taxon>
        <taxon>Burkholderiaceae</taxon>
        <taxon>Caballeronia</taxon>
    </lineage>
</organism>
<evidence type="ECO:0000313" key="1">
    <source>
        <dbReference type="EMBL" id="KDR26690.1"/>
    </source>
</evidence>
<reference evidence="1 2" key="1">
    <citation type="submission" date="2014-03" db="EMBL/GenBank/DDBJ databases">
        <title>Draft Genome Sequences of Four Burkholderia Strains.</title>
        <authorList>
            <person name="Liu X.Y."/>
            <person name="Li C.X."/>
            <person name="Xu J.H."/>
        </authorList>
    </citation>
    <scope>NUCLEOTIDE SEQUENCE [LARGE SCALE GENOMIC DNA]</scope>
    <source>
        <strain evidence="1 2">R27</strain>
    </source>
</reference>
<dbReference type="AlphaFoldDB" id="A0A069NEF5"/>
<dbReference type="Proteomes" id="UP000027439">
    <property type="component" value="Unassembled WGS sequence"/>
</dbReference>